<proteinExistence type="predicted"/>
<name>A0A0V0HK71_SOLCH</name>
<accession>A0A0V0HK71</accession>
<organism evidence="1">
    <name type="scientific">Solanum chacoense</name>
    <name type="common">Chaco potato</name>
    <dbReference type="NCBI Taxonomy" id="4108"/>
    <lineage>
        <taxon>Eukaryota</taxon>
        <taxon>Viridiplantae</taxon>
        <taxon>Streptophyta</taxon>
        <taxon>Embryophyta</taxon>
        <taxon>Tracheophyta</taxon>
        <taxon>Spermatophyta</taxon>
        <taxon>Magnoliopsida</taxon>
        <taxon>eudicotyledons</taxon>
        <taxon>Gunneridae</taxon>
        <taxon>Pentapetalae</taxon>
        <taxon>asterids</taxon>
        <taxon>lamiids</taxon>
        <taxon>Solanales</taxon>
        <taxon>Solanaceae</taxon>
        <taxon>Solanoideae</taxon>
        <taxon>Solaneae</taxon>
        <taxon>Solanum</taxon>
    </lineage>
</organism>
<dbReference type="EMBL" id="GEDG01018577">
    <property type="protein sequence ID" value="JAP20669.1"/>
    <property type="molecule type" value="Transcribed_RNA"/>
</dbReference>
<protein>
    <submittedName>
        <fullName evidence="1">Putative ovule protein</fullName>
    </submittedName>
</protein>
<sequence length="120" mass="13175">MSIIDGLLFCKKYSAGTLAATDSVVSPKCDGPILPDDMKVEVKTGEKGDEPLSLVSGASSNHTNRRSFSPSWLLCTIADTRGLFPIVIFFFTKREKEASTYALGYMCEEDMKGNNHLFVD</sequence>
<reference evidence="1" key="1">
    <citation type="submission" date="2015-12" db="EMBL/GenBank/DDBJ databases">
        <title>Gene expression during late stages of embryo sac development: a critical building block for successful pollen-pistil interactions.</title>
        <authorList>
            <person name="Liu Y."/>
            <person name="Joly V."/>
            <person name="Sabar M."/>
            <person name="Matton D.P."/>
        </authorList>
    </citation>
    <scope>NUCLEOTIDE SEQUENCE</scope>
</reference>
<dbReference type="AlphaFoldDB" id="A0A0V0HK71"/>
<evidence type="ECO:0000313" key="1">
    <source>
        <dbReference type="EMBL" id="JAP20669.1"/>
    </source>
</evidence>